<sequence length="219" mass="23559">MHWDMSSAVLGLGMTAAQRERAALVATMNEIGPDSPTLCEGWTTRDLAAHLVVRERRLDAAPGIAIPALAGYTDRVQRQTAASTGWDELVDKVASGPPLLSPFKLVDAVANMDEMFIHHEDVRRAQSGWEPRTLDADTIVALRRPLAVMARLTMAKVPARVTLSTPDGQPVATVGRGPDLTVTGDIGELTMFVAGRDEARLIFSDAQVAQAVRAARRGL</sequence>
<gene>
    <name evidence="1" type="ORF">MMOR_60620</name>
</gene>
<dbReference type="NCBIfam" id="TIGR03083">
    <property type="entry name" value="maleylpyruvate isomerase family mycothiol-dependent enzyme"/>
    <property type="match status" value="1"/>
</dbReference>
<dbReference type="SUPFAM" id="SSF109854">
    <property type="entry name" value="DinB/YfiT-like putative metalloenzymes"/>
    <property type="match status" value="1"/>
</dbReference>
<dbReference type="InterPro" id="IPR017519">
    <property type="entry name" value="CHP03085"/>
</dbReference>
<dbReference type="Proteomes" id="UP000466681">
    <property type="component" value="Chromosome"/>
</dbReference>
<dbReference type="NCBIfam" id="TIGR03085">
    <property type="entry name" value="TIGR03085 family metal-binding protein"/>
    <property type="match status" value="1"/>
</dbReference>
<organism evidence="1 2">
    <name type="scientific">Mycolicibacterium moriokaense</name>
    <dbReference type="NCBI Taxonomy" id="39691"/>
    <lineage>
        <taxon>Bacteria</taxon>
        <taxon>Bacillati</taxon>
        <taxon>Actinomycetota</taxon>
        <taxon>Actinomycetes</taxon>
        <taxon>Mycobacteriales</taxon>
        <taxon>Mycobacteriaceae</taxon>
        <taxon>Mycolicibacterium</taxon>
    </lineage>
</organism>
<proteinExistence type="predicted"/>
<keyword evidence="2" id="KW-1185">Reference proteome</keyword>
<dbReference type="AlphaFoldDB" id="A0AAD1HHE5"/>
<dbReference type="InterPro" id="IPR017517">
    <property type="entry name" value="Maleyloyr_isom"/>
</dbReference>
<dbReference type="EMBL" id="AP022560">
    <property type="protein sequence ID" value="BBX05126.1"/>
    <property type="molecule type" value="Genomic_DNA"/>
</dbReference>
<name>A0AAD1HHE5_9MYCO</name>
<dbReference type="KEGG" id="mmor:MMOR_60620"/>
<accession>A0AAD1HHE5</accession>
<reference evidence="1 2" key="1">
    <citation type="journal article" date="2019" name="Emerg. Microbes Infect.">
        <title>Comprehensive subspecies identification of 175 nontuberculous mycobacteria species based on 7547 genomic profiles.</title>
        <authorList>
            <person name="Matsumoto Y."/>
            <person name="Kinjo T."/>
            <person name="Motooka D."/>
            <person name="Nabeya D."/>
            <person name="Jung N."/>
            <person name="Uechi K."/>
            <person name="Horii T."/>
            <person name="Iida T."/>
            <person name="Fujita J."/>
            <person name="Nakamura S."/>
        </authorList>
    </citation>
    <scope>NUCLEOTIDE SEQUENCE [LARGE SCALE GENOMIC DNA]</scope>
    <source>
        <strain evidence="1 2">JCM 6375</strain>
    </source>
</reference>
<evidence type="ECO:0000313" key="1">
    <source>
        <dbReference type="EMBL" id="BBX05126.1"/>
    </source>
</evidence>
<evidence type="ECO:0000313" key="2">
    <source>
        <dbReference type="Proteomes" id="UP000466681"/>
    </source>
</evidence>
<protein>
    <submittedName>
        <fullName evidence="1">TIGR03085 family protein</fullName>
    </submittedName>
</protein>
<dbReference type="InterPro" id="IPR034660">
    <property type="entry name" value="DinB/YfiT-like"/>
</dbReference>